<keyword evidence="1" id="KW-0732">Signal</keyword>
<keyword evidence="2" id="KW-0378">Hydrolase</keyword>
<evidence type="ECO:0000256" key="3">
    <source>
        <dbReference type="SAM" id="Phobius"/>
    </source>
</evidence>
<feature type="domain" description="Calcineurin-like phosphoesterase" evidence="4">
    <location>
        <begin position="67"/>
        <end position="292"/>
    </location>
</feature>
<evidence type="ECO:0000313" key="5">
    <source>
        <dbReference type="EMBL" id="KXZ52138.1"/>
    </source>
</evidence>
<dbReference type="Proteomes" id="UP000075714">
    <property type="component" value="Unassembled WGS sequence"/>
</dbReference>
<proteinExistence type="predicted"/>
<dbReference type="Pfam" id="PF00149">
    <property type="entry name" value="Metallophos"/>
    <property type="match status" value="1"/>
</dbReference>
<dbReference type="OrthoDB" id="411211at2759"/>
<evidence type="ECO:0000313" key="6">
    <source>
        <dbReference type="Proteomes" id="UP000075714"/>
    </source>
</evidence>
<dbReference type="STRING" id="33097.A0A150GQX2"/>
<dbReference type="Gene3D" id="3.60.21.10">
    <property type="match status" value="1"/>
</dbReference>
<keyword evidence="3" id="KW-1133">Transmembrane helix</keyword>
<feature type="transmembrane region" description="Helical" evidence="3">
    <location>
        <begin position="43"/>
        <end position="64"/>
    </location>
</feature>
<keyword evidence="3" id="KW-0472">Membrane</keyword>
<comment type="caution">
    <text evidence="5">The sequence shown here is derived from an EMBL/GenBank/DDBJ whole genome shotgun (WGS) entry which is preliminary data.</text>
</comment>
<reference evidence="6" key="1">
    <citation type="journal article" date="2016" name="Nat. Commun.">
        <title>The Gonium pectorale genome demonstrates co-option of cell cycle regulation during the evolution of multicellularity.</title>
        <authorList>
            <person name="Hanschen E.R."/>
            <person name="Marriage T.N."/>
            <person name="Ferris P.J."/>
            <person name="Hamaji T."/>
            <person name="Toyoda A."/>
            <person name="Fujiyama A."/>
            <person name="Neme R."/>
            <person name="Noguchi H."/>
            <person name="Minakuchi Y."/>
            <person name="Suzuki M."/>
            <person name="Kawai-Toyooka H."/>
            <person name="Smith D.R."/>
            <person name="Sparks H."/>
            <person name="Anderson J."/>
            <person name="Bakaric R."/>
            <person name="Luria V."/>
            <person name="Karger A."/>
            <person name="Kirschner M.W."/>
            <person name="Durand P.M."/>
            <person name="Michod R.E."/>
            <person name="Nozaki H."/>
            <person name="Olson B.J."/>
        </authorList>
    </citation>
    <scope>NUCLEOTIDE SEQUENCE [LARGE SCALE GENOMIC DNA]</scope>
    <source>
        <strain evidence="6">NIES-2863</strain>
    </source>
</reference>
<dbReference type="AlphaFoldDB" id="A0A150GQX2"/>
<dbReference type="EMBL" id="LSYV01000011">
    <property type="protein sequence ID" value="KXZ52138.1"/>
    <property type="molecule type" value="Genomic_DNA"/>
</dbReference>
<keyword evidence="3" id="KW-0812">Transmembrane</keyword>
<keyword evidence="6" id="KW-1185">Reference proteome</keyword>
<organism evidence="5 6">
    <name type="scientific">Gonium pectorale</name>
    <name type="common">Green alga</name>
    <dbReference type="NCBI Taxonomy" id="33097"/>
    <lineage>
        <taxon>Eukaryota</taxon>
        <taxon>Viridiplantae</taxon>
        <taxon>Chlorophyta</taxon>
        <taxon>core chlorophytes</taxon>
        <taxon>Chlorophyceae</taxon>
        <taxon>CS clade</taxon>
        <taxon>Chlamydomonadales</taxon>
        <taxon>Volvocaceae</taxon>
        <taxon>Gonium</taxon>
    </lineage>
</organism>
<name>A0A150GQX2_GONPE</name>
<evidence type="ECO:0000259" key="4">
    <source>
        <dbReference type="Pfam" id="PF00149"/>
    </source>
</evidence>
<dbReference type="PANTHER" id="PTHR10161:SF14">
    <property type="entry name" value="TARTRATE-RESISTANT ACID PHOSPHATASE TYPE 5"/>
    <property type="match status" value="1"/>
</dbReference>
<dbReference type="InterPro" id="IPR029052">
    <property type="entry name" value="Metallo-depent_PP-like"/>
</dbReference>
<dbReference type="GO" id="GO:0016787">
    <property type="term" value="F:hydrolase activity"/>
    <property type="evidence" value="ECO:0007669"/>
    <property type="project" value="UniProtKB-KW"/>
</dbReference>
<dbReference type="SUPFAM" id="SSF56300">
    <property type="entry name" value="Metallo-dependent phosphatases"/>
    <property type="match status" value="1"/>
</dbReference>
<protein>
    <submittedName>
        <fullName evidence="5">PAP1 protein</fullName>
    </submittedName>
</protein>
<dbReference type="InterPro" id="IPR004843">
    <property type="entry name" value="Calcineurin-like_PHP"/>
</dbReference>
<sequence>MGTQAFRTDFALDEEEDRFFISGVEKAERSRHTYEHQARKKKVIVGVAIGVGSVALVALILGLACMPPQFVISTGDNFYPSGLNSAEDPQFSVSFSRVYSGPGLQVPWYAVMGNHDYGDNVDVNLLSEGTCLQAPASPAECAGKCCISPWWQITPELAARDTRWNATMGGVVTRRFPLQAGEDGRNRSLDILFMDTVPLIYQYQDRPWSSFLYGFKSQDADAIRASLQRQLNESYAGGNGSSWRLVVGHHPVRSYGRHCTQPDSNECEDMAFMRPLLQRFRVAAYVNGHDHDQQLIKSPSDPVHYIVSGAGSDTRPGEFDGLDPELRSQDALFLSDTQGFVAVVVSGNSMRVHYYTTDMSGPAYTRVIMQPSW</sequence>
<dbReference type="PANTHER" id="PTHR10161">
    <property type="entry name" value="TARTRATE-RESISTANT ACID PHOSPHATASE TYPE 5"/>
    <property type="match status" value="1"/>
</dbReference>
<accession>A0A150GQX2</accession>
<gene>
    <name evidence="5" type="ORF">GPECTOR_10g767</name>
</gene>
<evidence type="ECO:0000256" key="1">
    <source>
        <dbReference type="ARBA" id="ARBA00022729"/>
    </source>
</evidence>
<evidence type="ECO:0000256" key="2">
    <source>
        <dbReference type="ARBA" id="ARBA00022801"/>
    </source>
</evidence>
<dbReference type="InterPro" id="IPR051558">
    <property type="entry name" value="Metallophosphoesterase_PAP"/>
</dbReference>